<keyword evidence="6 15" id="KW-1133">Transmembrane helix</keyword>
<name>A0AAD9J8B1_9ANNE</name>
<keyword evidence="4" id="KW-0256">Endoplasmic reticulum</keyword>
<evidence type="ECO:0000256" key="14">
    <source>
        <dbReference type="ARBA" id="ARBA00046416"/>
    </source>
</evidence>
<keyword evidence="8 15" id="KW-0472">Membrane</keyword>
<dbReference type="Pfam" id="PF11779">
    <property type="entry name" value="SPT_ssu-like"/>
    <property type="match status" value="1"/>
</dbReference>
<dbReference type="EMBL" id="JAODUP010000518">
    <property type="protein sequence ID" value="KAK2148067.1"/>
    <property type="molecule type" value="Genomic_DNA"/>
</dbReference>
<dbReference type="Proteomes" id="UP001208570">
    <property type="component" value="Unassembled WGS sequence"/>
</dbReference>
<proteinExistence type="inferred from homology"/>
<feature type="transmembrane region" description="Helical" evidence="15">
    <location>
        <begin position="36"/>
        <end position="56"/>
    </location>
</feature>
<evidence type="ECO:0000256" key="11">
    <source>
        <dbReference type="ARBA" id="ARBA00041982"/>
    </source>
</evidence>
<gene>
    <name evidence="16" type="ORF">LSH36_518g02002</name>
</gene>
<keyword evidence="7" id="KW-0443">Lipid metabolism</keyword>
<evidence type="ECO:0000313" key="17">
    <source>
        <dbReference type="Proteomes" id="UP001208570"/>
    </source>
</evidence>
<comment type="caution">
    <text evidence="16">The sequence shown here is derived from an EMBL/GenBank/DDBJ whole genome shotgun (WGS) entry which is preliminary data.</text>
</comment>
<dbReference type="GO" id="GO:0004758">
    <property type="term" value="F:serine C-palmitoyltransferase activity"/>
    <property type="evidence" value="ECO:0007669"/>
    <property type="project" value="TreeGrafter"/>
</dbReference>
<protein>
    <recommendedName>
        <fullName evidence="10">Serine palmitoyltransferase small subunit B</fullName>
    </recommendedName>
    <alternativeName>
        <fullName evidence="12">Protein ADMP</fullName>
    </alternativeName>
    <alternativeName>
        <fullName evidence="11">Small subunit of serine palmitoyltransferase B</fullName>
    </alternativeName>
</protein>
<dbReference type="InterPro" id="IPR024512">
    <property type="entry name" value="Ser_palmitoyltrfase_ssu-like"/>
</dbReference>
<evidence type="ECO:0000256" key="10">
    <source>
        <dbReference type="ARBA" id="ARBA00041140"/>
    </source>
</evidence>
<comment type="similarity">
    <text evidence="9">Belongs to the SPTSS family. SPTSSB subfamily.</text>
</comment>
<sequence length="73" mass="8658">MGYNPMRVVYDYFMWLYFQYSVSLCLPLLEPWEIKMLNTILVALFATTVYTTYSFLPPHLAMWTRVLTSPHDG</sequence>
<evidence type="ECO:0000256" key="15">
    <source>
        <dbReference type="SAM" id="Phobius"/>
    </source>
</evidence>
<evidence type="ECO:0000256" key="2">
    <source>
        <dbReference type="ARBA" id="ARBA00005189"/>
    </source>
</evidence>
<evidence type="ECO:0000256" key="7">
    <source>
        <dbReference type="ARBA" id="ARBA00023098"/>
    </source>
</evidence>
<evidence type="ECO:0000256" key="13">
    <source>
        <dbReference type="ARBA" id="ARBA00045772"/>
    </source>
</evidence>
<comment type="function">
    <text evidence="13">Component of the serine palmitoyltransferase multisubunit enzyme (SPT) that catalyzes the initial and rate-limiting step in sphingolipid biosynthesis by condensing L-serine and activated acyl-CoA (most commonly palmitoyl-CoA) to form long-chain bases. The SPT complex is composed of SPTLC1, SPTLC2 or SPTLC3 and SPTSSA or SPTSSB. Within this complex, the heterodimer consisting of SPTLC1 and SPTLC2/SPTLC3 forms the catalytic core. Within the SPT complex, SPTSSB stimulates the catalytic activity and plays a role in substrate specificity. SPT complexes with this subunit showing a preference for longer acyl-CoAs. The SPTLC1-SPTLC2-SPTSSB complex shows a strong preference for C18-CoA substrate, while the SPTLC1-SPTLC3-SPTSSB isozyme displays an ability to use a broader range of acyl-CoAs, without apparent preference.</text>
</comment>
<comment type="subunit">
    <text evidence="14">Component of the serine palmitoyltransferase (SPT) complex, which is composed of SPTLC1, SPTLC2 or SPTLC3 and SPTSSA or SPTSSB. The heterodimer consisting of SPTLC1 and SPTLC2/SPTLC3 forms the catalytic core of the enzyme, while SPTSSA or SPTSSB subunits determine substrate specificity. SPT also interacts with ORMDL proteins, especially ORMDL3, which negatively regulate SPT activity in the presence of ceramides.</text>
</comment>
<keyword evidence="17" id="KW-1185">Reference proteome</keyword>
<accession>A0AAD9J8B1</accession>
<evidence type="ECO:0000256" key="8">
    <source>
        <dbReference type="ARBA" id="ARBA00023136"/>
    </source>
</evidence>
<organism evidence="16 17">
    <name type="scientific">Paralvinella palmiformis</name>
    <dbReference type="NCBI Taxonomy" id="53620"/>
    <lineage>
        <taxon>Eukaryota</taxon>
        <taxon>Metazoa</taxon>
        <taxon>Spiralia</taxon>
        <taxon>Lophotrochozoa</taxon>
        <taxon>Annelida</taxon>
        <taxon>Polychaeta</taxon>
        <taxon>Sedentaria</taxon>
        <taxon>Canalipalpata</taxon>
        <taxon>Terebellida</taxon>
        <taxon>Terebelliformia</taxon>
        <taxon>Alvinellidae</taxon>
        <taxon>Paralvinella</taxon>
    </lineage>
</organism>
<evidence type="ECO:0000256" key="9">
    <source>
        <dbReference type="ARBA" id="ARBA00038059"/>
    </source>
</evidence>
<evidence type="ECO:0000256" key="4">
    <source>
        <dbReference type="ARBA" id="ARBA00022824"/>
    </source>
</evidence>
<dbReference type="AlphaFoldDB" id="A0AAD9J8B1"/>
<evidence type="ECO:0000313" key="16">
    <source>
        <dbReference type="EMBL" id="KAK2148067.1"/>
    </source>
</evidence>
<reference evidence="16" key="1">
    <citation type="journal article" date="2023" name="Mol. Biol. Evol.">
        <title>Third-Generation Sequencing Reveals the Adaptive Role of the Epigenome in Three Deep-Sea Polychaetes.</title>
        <authorList>
            <person name="Perez M."/>
            <person name="Aroh O."/>
            <person name="Sun Y."/>
            <person name="Lan Y."/>
            <person name="Juniper S.K."/>
            <person name="Young C.R."/>
            <person name="Angers B."/>
            <person name="Qian P.Y."/>
        </authorList>
    </citation>
    <scope>NUCLEOTIDE SEQUENCE</scope>
    <source>
        <strain evidence="16">P08H-3</strain>
    </source>
</reference>
<dbReference type="GO" id="GO:0046513">
    <property type="term" value="P:ceramide biosynthetic process"/>
    <property type="evidence" value="ECO:0007669"/>
    <property type="project" value="TreeGrafter"/>
</dbReference>
<comment type="subcellular location">
    <subcellularLocation>
        <location evidence="1">Endoplasmic reticulum membrane</location>
        <topology evidence="1">Multi-pass membrane protein</topology>
    </subcellularLocation>
</comment>
<dbReference type="GO" id="GO:0017059">
    <property type="term" value="C:serine palmitoyltransferase complex"/>
    <property type="evidence" value="ECO:0007669"/>
    <property type="project" value="TreeGrafter"/>
</dbReference>
<evidence type="ECO:0000256" key="5">
    <source>
        <dbReference type="ARBA" id="ARBA00022919"/>
    </source>
</evidence>
<dbReference type="PANTHER" id="PTHR28612">
    <property type="entry name" value="SERINE PALMITOYLTRANSFERASE SMALL SUBUNIT B"/>
    <property type="match status" value="1"/>
</dbReference>
<evidence type="ECO:0000256" key="3">
    <source>
        <dbReference type="ARBA" id="ARBA00022692"/>
    </source>
</evidence>
<keyword evidence="5" id="KW-0746">Sphingolipid metabolism</keyword>
<evidence type="ECO:0000256" key="1">
    <source>
        <dbReference type="ARBA" id="ARBA00004477"/>
    </source>
</evidence>
<dbReference type="PANTHER" id="PTHR28612:SF1">
    <property type="entry name" value="SERINE PALMITOYLTRANSFERASE SMALL SUBUNIT B"/>
    <property type="match status" value="1"/>
</dbReference>
<evidence type="ECO:0000256" key="6">
    <source>
        <dbReference type="ARBA" id="ARBA00022989"/>
    </source>
</evidence>
<feature type="transmembrane region" description="Helical" evidence="15">
    <location>
        <begin position="12"/>
        <end position="29"/>
    </location>
</feature>
<dbReference type="GO" id="GO:0007029">
    <property type="term" value="P:endoplasmic reticulum organization"/>
    <property type="evidence" value="ECO:0007669"/>
    <property type="project" value="TreeGrafter"/>
</dbReference>
<dbReference type="GO" id="GO:0005789">
    <property type="term" value="C:endoplasmic reticulum membrane"/>
    <property type="evidence" value="ECO:0007669"/>
    <property type="project" value="UniProtKB-SubCell"/>
</dbReference>
<keyword evidence="3 15" id="KW-0812">Transmembrane</keyword>
<evidence type="ECO:0000256" key="12">
    <source>
        <dbReference type="ARBA" id="ARBA00042334"/>
    </source>
</evidence>
<comment type="pathway">
    <text evidence="2">Lipid metabolism.</text>
</comment>